<dbReference type="InterPro" id="IPR003808">
    <property type="entry name" value="Fe-S_metab-assoc_dom"/>
</dbReference>
<dbReference type="RefSeq" id="WP_067418125.1">
    <property type="nucleotide sequence ID" value="NZ_LNTY01000039.1"/>
</dbReference>
<comment type="similarity">
    <text evidence="1">Belongs to the SufE family.</text>
</comment>
<dbReference type="EMBL" id="LNTY01000039">
    <property type="protein sequence ID" value="KXF81011.1"/>
    <property type="molecule type" value="Genomic_DNA"/>
</dbReference>
<gene>
    <name evidence="4" type="ORF">ATN88_21685</name>
</gene>
<dbReference type="SUPFAM" id="SSF82649">
    <property type="entry name" value="SufE/NifU"/>
    <property type="match status" value="1"/>
</dbReference>
<evidence type="ECO:0000256" key="1">
    <source>
        <dbReference type="ARBA" id="ARBA00010282"/>
    </source>
</evidence>
<protein>
    <submittedName>
        <fullName evidence="4">Fe-S metabolism protein SufE</fullName>
    </submittedName>
</protein>
<dbReference type="OrthoDB" id="9799320at2"/>
<dbReference type="STRING" id="294935.ATN88_21685"/>
<feature type="active site" description="Cysteine persulfide intermediate" evidence="2">
    <location>
        <position position="59"/>
    </location>
</feature>
<dbReference type="PANTHER" id="PTHR43597:SF5">
    <property type="entry name" value="SUFE-LIKE PROTEIN 2, CHLOROPLASTIC"/>
    <property type="match status" value="1"/>
</dbReference>
<dbReference type="PANTHER" id="PTHR43597">
    <property type="entry name" value="SULFUR ACCEPTOR PROTEIN CSDE"/>
    <property type="match status" value="1"/>
</dbReference>
<name>A0A135I6D4_9GAMM</name>
<comment type="caution">
    <text evidence="4">The sequence shown here is derived from an EMBL/GenBank/DDBJ whole genome shotgun (WGS) entry which is preliminary data.</text>
</comment>
<reference evidence="4 5" key="1">
    <citation type="submission" date="2015-11" db="EMBL/GenBank/DDBJ databases">
        <title>Genomic Taxonomy of the Vibrionaceae.</title>
        <authorList>
            <person name="Gomez-Gil B."/>
            <person name="Enciso-Ibarra J."/>
        </authorList>
    </citation>
    <scope>NUCLEOTIDE SEQUENCE [LARGE SCALE GENOMIC DNA]</scope>
    <source>
        <strain evidence="4 5">CAIM 912</strain>
    </source>
</reference>
<evidence type="ECO:0000313" key="5">
    <source>
        <dbReference type="Proteomes" id="UP000070529"/>
    </source>
</evidence>
<dbReference type="Pfam" id="PF02657">
    <property type="entry name" value="SufE"/>
    <property type="match status" value="1"/>
</dbReference>
<evidence type="ECO:0000313" key="4">
    <source>
        <dbReference type="EMBL" id="KXF81011.1"/>
    </source>
</evidence>
<proteinExistence type="inferred from homology"/>
<sequence length="140" mass="16086">MTSFSAHPFGTEITSDNILEQMGNCRSWEDKYRLVIQLGKKLPAMSDELKAQSIPVTGCESKVWLSMQEKEHRFYFSADSDARIVKGLLTIILAAVEGRSREEIQSFHFDEYFKSMDLMNHLSESRSNGIYSIIEQLRTI</sequence>
<accession>A0A135I6D4</accession>
<dbReference type="NCBIfam" id="TIGR03391">
    <property type="entry name" value="FeS_syn_CsdE"/>
    <property type="match status" value="1"/>
</dbReference>
<dbReference type="InterPro" id="IPR017763">
    <property type="entry name" value="Cysteine_desulfurase_CsdE"/>
</dbReference>
<keyword evidence="5" id="KW-1185">Reference proteome</keyword>
<dbReference type="Gene3D" id="3.90.1010.10">
    <property type="match status" value="1"/>
</dbReference>
<dbReference type="Proteomes" id="UP000070529">
    <property type="component" value="Unassembled WGS sequence"/>
</dbReference>
<evidence type="ECO:0000256" key="2">
    <source>
        <dbReference type="PIRSR" id="PIRSR617763-1"/>
    </source>
</evidence>
<organism evidence="4 5">
    <name type="scientific">Enterovibrio coralii</name>
    <dbReference type="NCBI Taxonomy" id="294935"/>
    <lineage>
        <taxon>Bacteria</taxon>
        <taxon>Pseudomonadati</taxon>
        <taxon>Pseudomonadota</taxon>
        <taxon>Gammaproteobacteria</taxon>
        <taxon>Vibrionales</taxon>
        <taxon>Vibrionaceae</taxon>
        <taxon>Enterovibrio</taxon>
    </lineage>
</organism>
<evidence type="ECO:0000259" key="3">
    <source>
        <dbReference type="Pfam" id="PF02657"/>
    </source>
</evidence>
<feature type="domain" description="Fe-S metabolism associated" evidence="3">
    <location>
        <begin position="20"/>
        <end position="138"/>
    </location>
</feature>
<dbReference type="AlphaFoldDB" id="A0A135I6D4"/>